<proteinExistence type="inferred from homology"/>
<dbReference type="InterPro" id="IPR028889">
    <property type="entry name" value="USP"/>
</dbReference>
<evidence type="ECO:0000256" key="5">
    <source>
        <dbReference type="SAM" id="MobiDB-lite"/>
    </source>
</evidence>
<comment type="catalytic activity">
    <reaction evidence="1">
        <text>Thiol-dependent hydrolysis of ester, thioester, amide, peptide and isopeptide bonds formed by the C-terminal Gly of ubiquitin (a 76-residue protein attached to proteins as an intracellular targeting signal).</text>
        <dbReference type="EC" id="3.4.19.12"/>
    </reaction>
</comment>
<dbReference type="Pfam" id="PF00443">
    <property type="entry name" value="UCH"/>
    <property type="match status" value="1"/>
</dbReference>
<keyword evidence="4" id="KW-0175">Coiled coil</keyword>
<dbReference type="Gene3D" id="1.20.58.80">
    <property type="entry name" value="Phosphotransferase system, lactose/cellobiose-type IIA subunit"/>
    <property type="match status" value="1"/>
</dbReference>
<dbReference type="Proteomes" id="UP000663879">
    <property type="component" value="Unassembled WGS sequence"/>
</dbReference>
<keyword evidence="8" id="KW-1185">Reference proteome</keyword>
<dbReference type="InterPro" id="IPR038765">
    <property type="entry name" value="Papain-like_cys_pep_sf"/>
</dbReference>
<feature type="region of interest" description="Disordered" evidence="5">
    <location>
        <begin position="458"/>
        <end position="479"/>
    </location>
</feature>
<dbReference type="InterPro" id="IPR036873">
    <property type="entry name" value="Rhodanese-like_dom_sf"/>
</dbReference>
<dbReference type="Gene3D" id="3.90.70.10">
    <property type="entry name" value="Cysteine proteinases"/>
    <property type="match status" value="1"/>
</dbReference>
<dbReference type="Pfam" id="PF08969">
    <property type="entry name" value="USP8_dimer"/>
    <property type="match status" value="1"/>
</dbReference>
<evidence type="ECO:0000313" key="7">
    <source>
        <dbReference type="EMBL" id="CAF0891879.1"/>
    </source>
</evidence>
<dbReference type="SUPFAM" id="SSF54001">
    <property type="entry name" value="Cysteine proteinases"/>
    <property type="match status" value="1"/>
</dbReference>
<dbReference type="InterPro" id="IPR015063">
    <property type="entry name" value="USP8_dimer"/>
</dbReference>
<accession>A0A813Z194</accession>
<evidence type="ECO:0000256" key="4">
    <source>
        <dbReference type="SAM" id="Coils"/>
    </source>
</evidence>
<dbReference type="SUPFAM" id="SSF52821">
    <property type="entry name" value="Rhodanese/Cell cycle control phosphatase"/>
    <property type="match status" value="1"/>
</dbReference>
<dbReference type="AlphaFoldDB" id="A0A813Z194"/>
<evidence type="ECO:0000256" key="3">
    <source>
        <dbReference type="ARBA" id="ARBA00012759"/>
    </source>
</evidence>
<sequence>MDFPNKKKDLTYSSYEEFQKNCNFDFSKLDFNKATICNSLLKLYDEGYKSLTFGDDEKAYMLLFRFFEGYVKLRSSKLYKNDKAYVESLISQEKLKKSVNLLEKLKAEIKQRYEDRLTQTKNEIHTIETKSHKIEVEIETINLSNYLNPTELVNLLRQGNLKILIIDIRDESEFSNSRMNLDILMTQNIKLKNLISYINIPGDLIKPTTWEINEELIKKNPNSARIFSERNNFDHLILFDTSSVFKSLKQDSKILILKRAVYEYDFERVKNEPVILDGGWSSWLIYYPAYKTSNKNKEINEKSSIKNVINIEYPEVPPTPTEPIPPTEPVINTQPEAPVEMPNKIEDIVNQVLIKPLIDRSNKPAVKEIATVNSPIINRLQKPIETDNKNNPVTLKDFLPVNTLNHVDKPQFNKIETLPVNDVIFNSVYAPTRFKVIHTPFMKDGNHKVLNLETGLYQEKNEPHRESNSKPTIKQEIKEPVKPISNLKRTFSSPNIANLENLVLNDESKNEIRNEPVKTIPSINRSNKPMSDNVILSRIEELDPVYANIYPGITGIRNLGNTCFMNSIIQCISNTELLVKFFLSGQFTKDLNRKNILGFKGEIADEFSVIVKSIWSGHCKIISPKRFKYLIGEFNQQFISNEQQDAQEFLLFLLDGLHEDLNRVKNRPKISNKESENEKLSDIDAANLAWNLHLSLNNSIIVDLFQVSLVVFLLVSILGKYCVNTEMCLTSTQKSDKHANKN</sequence>
<protein>
    <recommendedName>
        <fullName evidence="3">ubiquitinyl hydrolase 1</fullName>
        <ecNumber evidence="3">3.4.19.12</ecNumber>
    </recommendedName>
</protein>
<feature type="domain" description="USP" evidence="6">
    <location>
        <begin position="554"/>
        <end position="742"/>
    </location>
</feature>
<dbReference type="InterPro" id="IPR018200">
    <property type="entry name" value="USP_CS"/>
</dbReference>
<dbReference type="OrthoDB" id="292964at2759"/>
<dbReference type="InterPro" id="IPR050185">
    <property type="entry name" value="Ub_carboxyl-term_hydrolase"/>
</dbReference>
<evidence type="ECO:0000256" key="1">
    <source>
        <dbReference type="ARBA" id="ARBA00000707"/>
    </source>
</evidence>
<comment type="caution">
    <text evidence="7">The sequence shown here is derived from an EMBL/GenBank/DDBJ whole genome shotgun (WGS) entry which is preliminary data.</text>
</comment>
<evidence type="ECO:0000259" key="6">
    <source>
        <dbReference type="PROSITE" id="PS50235"/>
    </source>
</evidence>
<dbReference type="EC" id="3.4.19.12" evidence="3"/>
<evidence type="ECO:0000256" key="2">
    <source>
        <dbReference type="ARBA" id="ARBA00009085"/>
    </source>
</evidence>
<gene>
    <name evidence="7" type="ORF">OXX778_LOCUS10952</name>
</gene>
<organism evidence="7 8">
    <name type="scientific">Brachionus calyciflorus</name>
    <dbReference type="NCBI Taxonomy" id="104777"/>
    <lineage>
        <taxon>Eukaryota</taxon>
        <taxon>Metazoa</taxon>
        <taxon>Spiralia</taxon>
        <taxon>Gnathifera</taxon>
        <taxon>Rotifera</taxon>
        <taxon>Eurotatoria</taxon>
        <taxon>Monogononta</taxon>
        <taxon>Pseudotrocha</taxon>
        <taxon>Ploima</taxon>
        <taxon>Brachionidae</taxon>
        <taxon>Brachionus</taxon>
    </lineage>
</organism>
<dbReference type="EMBL" id="CAJNOC010001796">
    <property type="protein sequence ID" value="CAF0891879.1"/>
    <property type="molecule type" value="Genomic_DNA"/>
</dbReference>
<dbReference type="GO" id="GO:0004843">
    <property type="term" value="F:cysteine-type deubiquitinase activity"/>
    <property type="evidence" value="ECO:0007669"/>
    <property type="project" value="UniProtKB-EC"/>
</dbReference>
<reference evidence="7" key="1">
    <citation type="submission" date="2021-02" db="EMBL/GenBank/DDBJ databases">
        <authorList>
            <person name="Nowell W R."/>
        </authorList>
    </citation>
    <scope>NUCLEOTIDE SEQUENCE</scope>
    <source>
        <strain evidence="7">Ploen Becks lab</strain>
    </source>
</reference>
<name>A0A813Z194_9BILA</name>
<evidence type="ECO:0000313" key="8">
    <source>
        <dbReference type="Proteomes" id="UP000663879"/>
    </source>
</evidence>
<dbReference type="Gene3D" id="3.40.250.10">
    <property type="entry name" value="Rhodanese-like domain"/>
    <property type="match status" value="1"/>
</dbReference>
<feature type="coiled-coil region" evidence="4">
    <location>
        <begin position="92"/>
        <end position="130"/>
    </location>
</feature>
<dbReference type="SUPFAM" id="SSF140856">
    <property type="entry name" value="USP8 N-terminal domain-like"/>
    <property type="match status" value="1"/>
</dbReference>
<dbReference type="PANTHER" id="PTHR21646">
    <property type="entry name" value="UBIQUITIN CARBOXYL-TERMINAL HYDROLASE"/>
    <property type="match status" value="1"/>
</dbReference>
<comment type="similarity">
    <text evidence="2">Belongs to the peptidase C19 family.</text>
</comment>
<dbReference type="PROSITE" id="PS00972">
    <property type="entry name" value="USP_1"/>
    <property type="match status" value="1"/>
</dbReference>
<dbReference type="PROSITE" id="PS50235">
    <property type="entry name" value="USP_3"/>
    <property type="match status" value="1"/>
</dbReference>
<dbReference type="GO" id="GO:0016579">
    <property type="term" value="P:protein deubiquitination"/>
    <property type="evidence" value="ECO:0007669"/>
    <property type="project" value="InterPro"/>
</dbReference>
<dbReference type="InterPro" id="IPR001394">
    <property type="entry name" value="Peptidase_C19_UCH"/>
</dbReference>
<feature type="compositionally biased region" description="Basic and acidic residues" evidence="5">
    <location>
        <begin position="459"/>
        <end position="479"/>
    </location>
</feature>